<feature type="signal peptide" evidence="1">
    <location>
        <begin position="1"/>
        <end position="23"/>
    </location>
</feature>
<keyword evidence="1" id="KW-0732">Signal</keyword>
<gene>
    <name evidence="2" type="ORF">An12g01760</name>
</gene>
<feature type="chain" id="PRO_5044847705" evidence="1">
    <location>
        <begin position="24"/>
        <end position="252"/>
    </location>
</feature>
<evidence type="ECO:0000313" key="2">
    <source>
        <dbReference type="RefSeq" id="XP_059605525.1"/>
    </source>
</evidence>
<evidence type="ECO:0000256" key="1">
    <source>
        <dbReference type="SAM" id="SignalP"/>
    </source>
</evidence>
<accession>A0AAJ8E2Z3</accession>
<reference evidence="2" key="2">
    <citation type="submission" date="2025-08" db="UniProtKB">
        <authorList>
            <consortium name="RefSeq"/>
        </authorList>
    </citation>
    <scope>IDENTIFICATION</scope>
</reference>
<reference evidence="2" key="1">
    <citation type="submission" date="2025-02" db="EMBL/GenBank/DDBJ databases">
        <authorList>
            <consortium name="NCBI Genome Project"/>
        </authorList>
    </citation>
    <scope>NUCLEOTIDE SEQUENCE</scope>
</reference>
<dbReference type="GeneID" id="84592480"/>
<dbReference type="RefSeq" id="XP_059605525.1">
    <property type="nucleotide sequence ID" value="XM_059750706.1"/>
</dbReference>
<dbReference type="KEGG" id="ang:An12g01760"/>
<sequence length="252" mass="28954">MRFMPVFAMIALLGAGSIGAAVGHEISPASNMPENFSKRLNRENVYRRLDDTGPENLDKRVFGDVKYRRSDDTEPEYLDKRLNRDLVYSRSDKSDPEDLDKRLNRKMSTAGLMTMTMKNYHQHYVDTLYGDFASHDGNIPEPTKEFNSTKKLEFTPAYHIQGRNAGSIGWIDVNGLCSSNNNIAVSCYTLFILHDKSIHHLHVWEFLSEKGYIELEHKRVVHSAEHIHQRHPYNHRLASVEGRYSTTGLELT</sequence>
<protein>
    <submittedName>
        <fullName evidence="2">Uncharacterized protein</fullName>
    </submittedName>
</protein>
<proteinExistence type="predicted"/>
<dbReference type="AlphaFoldDB" id="A0AAJ8E2Z3"/>
<organism evidence="2">
    <name type="scientific">Aspergillus niger</name>
    <dbReference type="NCBI Taxonomy" id="5061"/>
    <lineage>
        <taxon>Eukaryota</taxon>
        <taxon>Fungi</taxon>
        <taxon>Dikarya</taxon>
        <taxon>Ascomycota</taxon>
        <taxon>Pezizomycotina</taxon>
        <taxon>Eurotiomycetes</taxon>
        <taxon>Eurotiomycetidae</taxon>
        <taxon>Eurotiales</taxon>
        <taxon>Aspergillaceae</taxon>
        <taxon>Aspergillus</taxon>
        <taxon>Aspergillus subgen. Circumdati</taxon>
    </lineage>
</organism>
<name>A0AAJ8E2Z3_ASPNG</name>
<dbReference type="VEuPathDB" id="FungiDB:An12g01760"/>